<keyword evidence="2" id="KW-1185">Reference proteome</keyword>
<sequence>MASSIFLRAPKVVMPSSFRSWSKIIRRIPSSGLDLLDRGSEGLCPLASWTESHGAGLNTVSARDALAILP</sequence>
<evidence type="ECO:0000313" key="2">
    <source>
        <dbReference type="Proteomes" id="UP000314294"/>
    </source>
</evidence>
<accession>A0A4Z2I030</accession>
<dbReference type="Proteomes" id="UP000314294">
    <property type="component" value="Unassembled WGS sequence"/>
</dbReference>
<proteinExistence type="predicted"/>
<protein>
    <submittedName>
        <fullName evidence="1">Uncharacterized protein</fullName>
    </submittedName>
</protein>
<dbReference type="AlphaFoldDB" id="A0A4Z2I030"/>
<gene>
    <name evidence="1" type="ORF">EYF80_019167</name>
</gene>
<comment type="caution">
    <text evidence="1">The sequence shown here is derived from an EMBL/GenBank/DDBJ whole genome shotgun (WGS) entry which is preliminary data.</text>
</comment>
<dbReference type="EMBL" id="SRLO01000161">
    <property type="protein sequence ID" value="TNN70583.1"/>
    <property type="molecule type" value="Genomic_DNA"/>
</dbReference>
<name>A0A4Z2I030_9TELE</name>
<evidence type="ECO:0000313" key="1">
    <source>
        <dbReference type="EMBL" id="TNN70583.1"/>
    </source>
</evidence>
<reference evidence="1 2" key="1">
    <citation type="submission" date="2019-03" db="EMBL/GenBank/DDBJ databases">
        <title>First draft genome of Liparis tanakae, snailfish: a comprehensive survey of snailfish specific genes.</title>
        <authorList>
            <person name="Kim W."/>
            <person name="Song I."/>
            <person name="Jeong J.-H."/>
            <person name="Kim D."/>
            <person name="Kim S."/>
            <person name="Ryu S."/>
            <person name="Song J.Y."/>
            <person name="Lee S.K."/>
        </authorList>
    </citation>
    <scope>NUCLEOTIDE SEQUENCE [LARGE SCALE GENOMIC DNA]</scope>
    <source>
        <tissue evidence="1">Muscle</tissue>
    </source>
</reference>
<organism evidence="1 2">
    <name type="scientific">Liparis tanakae</name>
    <name type="common">Tanaka's snailfish</name>
    <dbReference type="NCBI Taxonomy" id="230148"/>
    <lineage>
        <taxon>Eukaryota</taxon>
        <taxon>Metazoa</taxon>
        <taxon>Chordata</taxon>
        <taxon>Craniata</taxon>
        <taxon>Vertebrata</taxon>
        <taxon>Euteleostomi</taxon>
        <taxon>Actinopterygii</taxon>
        <taxon>Neopterygii</taxon>
        <taxon>Teleostei</taxon>
        <taxon>Neoteleostei</taxon>
        <taxon>Acanthomorphata</taxon>
        <taxon>Eupercaria</taxon>
        <taxon>Perciformes</taxon>
        <taxon>Cottioidei</taxon>
        <taxon>Cottales</taxon>
        <taxon>Liparidae</taxon>
        <taxon>Liparis</taxon>
    </lineage>
</organism>